<protein>
    <submittedName>
        <fullName evidence="2">Uncharacterized protein</fullName>
    </submittedName>
</protein>
<evidence type="ECO:0000256" key="1">
    <source>
        <dbReference type="SAM" id="MobiDB-lite"/>
    </source>
</evidence>
<feature type="compositionally biased region" description="Polar residues" evidence="1">
    <location>
        <begin position="9"/>
        <end position="19"/>
    </location>
</feature>
<dbReference type="AlphaFoldDB" id="W9CDP3"/>
<dbReference type="Proteomes" id="UP000019487">
    <property type="component" value="Unassembled WGS sequence"/>
</dbReference>
<evidence type="ECO:0000313" key="3">
    <source>
        <dbReference type="Proteomes" id="UP000019487"/>
    </source>
</evidence>
<accession>W9CDP3</accession>
<dbReference type="HOGENOM" id="CLU_1332620_0_0_1"/>
<gene>
    <name evidence="2" type="ORF">SBOR_5627</name>
</gene>
<evidence type="ECO:0000313" key="2">
    <source>
        <dbReference type="EMBL" id="ESZ93986.1"/>
    </source>
</evidence>
<organism evidence="2 3">
    <name type="scientific">Sclerotinia borealis (strain F-4128)</name>
    <dbReference type="NCBI Taxonomy" id="1432307"/>
    <lineage>
        <taxon>Eukaryota</taxon>
        <taxon>Fungi</taxon>
        <taxon>Dikarya</taxon>
        <taxon>Ascomycota</taxon>
        <taxon>Pezizomycotina</taxon>
        <taxon>Leotiomycetes</taxon>
        <taxon>Helotiales</taxon>
        <taxon>Sclerotiniaceae</taxon>
        <taxon>Sclerotinia</taxon>
    </lineage>
</organism>
<comment type="caution">
    <text evidence="2">The sequence shown here is derived from an EMBL/GenBank/DDBJ whole genome shotgun (WGS) entry which is preliminary data.</text>
</comment>
<name>W9CDP3_SCLBF</name>
<reference evidence="2 3" key="1">
    <citation type="journal article" date="2014" name="Genome Announc.">
        <title>Draft genome sequence of Sclerotinia borealis, a psychrophilic plant pathogenic fungus.</title>
        <authorList>
            <person name="Mardanov A.V."/>
            <person name="Beletsky A.V."/>
            <person name="Kadnikov V.V."/>
            <person name="Ignatov A.N."/>
            <person name="Ravin N.V."/>
        </authorList>
    </citation>
    <scope>NUCLEOTIDE SEQUENCE [LARGE SCALE GENOMIC DNA]</scope>
    <source>
        <strain evidence="3">F-4157</strain>
    </source>
</reference>
<dbReference type="EMBL" id="AYSA01000275">
    <property type="protein sequence ID" value="ESZ93986.1"/>
    <property type="molecule type" value="Genomic_DNA"/>
</dbReference>
<feature type="region of interest" description="Disordered" evidence="1">
    <location>
        <begin position="1"/>
        <end position="21"/>
    </location>
</feature>
<proteinExistence type="predicted"/>
<sequence length="206" mass="22987">MSDKITVTKPATTQPNQAASRGDTRFLPYSVLQYQDLPNWTLDIKKRPTSPTVSESLSSCGVTNVLLYDVLFKSPNASNQPALKTFVFRQSTFPQSFVDDLRARVQEWFRENGEGIIPPNKQLEFVVSSPLSDPGGYVYFQTFLTLEWPHTPSVGVFDGTFSFVLVQITSENKVKVDVHVNTVVLRDRDGTVLAQGSKICHQARTG</sequence>
<keyword evidence="3" id="KW-1185">Reference proteome</keyword>